<name>A0ACB0Y288_MELEN</name>
<sequence>MENKENNNSENISSLKKEEENKMETENVENIEEEHEPLTTKVYYYVDDQKMPYSTEVPVPPSKITLYDFKNCITKRSYKYYCKVVDAELNAEVKAEIRDEYECLKPCANGRFELFLLSDNGCGRTIQRPIDQKHHHHGFAQRQVLAPTHFQSQKNCGVRASMMAGKRPASHYIMEHSKFVEGDSSPEEENITNNQLFGESNFASSLSDGDSQYTTDFTSVSQQNHFASRYALQNQHNNKGANSKPYWTREKRKRYRRQRSPPSSFLSSTFDDTEVSMSVDVITVTFNMDTRRPFGMSVVVKRNRYFYGIVVHEVSPNSLVALDGRIKKGFILLEINGISLDEYETPEAAVNVLSTAVRQAVESRGQLKLTCSRGDVLTPANNIFRPPQSEPVRPIDPTAWVQHTNAARGLDALMIAPPVISPSMLIPTKTSIYANAMAAANNNNNNLIAAVGKAAVINSTNYHQQQHFIPQQQTQQQQIITSDGQKLIKNPSTEITTSSGNSSLECSIGQKHVELIKQQQHEQQQTQQHEHEQQLNLIQTCSGKFSGKQINLKEEKKQTTTKTSTKTMFGGGKKVGGGGGGGIGNVLRRLLCVHSSASPQSSTDDNKNKKKNIKRSASNKEGKGKK</sequence>
<reference evidence="1" key="1">
    <citation type="submission" date="2023-11" db="EMBL/GenBank/DDBJ databases">
        <authorList>
            <person name="Poullet M."/>
        </authorList>
    </citation>
    <scope>NUCLEOTIDE SEQUENCE</scope>
    <source>
        <strain evidence="1">E1834</strain>
    </source>
</reference>
<evidence type="ECO:0000313" key="2">
    <source>
        <dbReference type="Proteomes" id="UP001497535"/>
    </source>
</evidence>
<accession>A0ACB0Y288</accession>
<proteinExistence type="predicted"/>
<dbReference type="Proteomes" id="UP001497535">
    <property type="component" value="Unassembled WGS sequence"/>
</dbReference>
<keyword evidence="2" id="KW-1185">Reference proteome</keyword>
<comment type="caution">
    <text evidence="1">The sequence shown here is derived from an EMBL/GenBank/DDBJ whole genome shotgun (WGS) entry which is preliminary data.</text>
</comment>
<organism evidence="1 2">
    <name type="scientific">Meloidogyne enterolobii</name>
    <name type="common">Root-knot nematode worm</name>
    <name type="synonym">Meloidogyne mayaguensis</name>
    <dbReference type="NCBI Taxonomy" id="390850"/>
    <lineage>
        <taxon>Eukaryota</taxon>
        <taxon>Metazoa</taxon>
        <taxon>Ecdysozoa</taxon>
        <taxon>Nematoda</taxon>
        <taxon>Chromadorea</taxon>
        <taxon>Rhabditida</taxon>
        <taxon>Tylenchina</taxon>
        <taxon>Tylenchomorpha</taxon>
        <taxon>Tylenchoidea</taxon>
        <taxon>Meloidogynidae</taxon>
        <taxon>Meloidogyninae</taxon>
        <taxon>Meloidogyne</taxon>
    </lineage>
</organism>
<protein>
    <submittedName>
        <fullName evidence="1">Uncharacterized protein</fullName>
    </submittedName>
</protein>
<evidence type="ECO:0000313" key="1">
    <source>
        <dbReference type="EMBL" id="CAK5028784.1"/>
    </source>
</evidence>
<dbReference type="EMBL" id="CAVMJV010000005">
    <property type="protein sequence ID" value="CAK5028784.1"/>
    <property type="molecule type" value="Genomic_DNA"/>
</dbReference>
<gene>
    <name evidence="1" type="ORF">MENTE1834_LOCUS6707</name>
</gene>